<dbReference type="Pfam" id="PF11042">
    <property type="entry name" value="DUF2750"/>
    <property type="match status" value="1"/>
</dbReference>
<gene>
    <name evidence="1" type="ORF">DM48_6730</name>
</gene>
<proteinExistence type="predicted"/>
<dbReference type="Proteomes" id="UP000029590">
    <property type="component" value="Unassembled WGS sequence"/>
</dbReference>
<sequence>MAAHPKKIENVLALGPEARRDYFVRKVADSEVVWGLRDSGWATGEVAGHTVVPFWPEAEFAVLCAKEEWDGFKPEPIPLGDFVSRWLTGMAQDARLCVIFPTPAGKGVNMDPGSLRQMIDDELKQYE</sequence>
<dbReference type="EMBL" id="JPGG01000018">
    <property type="protein sequence ID" value="KGC09219.1"/>
    <property type="molecule type" value="Genomic_DNA"/>
</dbReference>
<dbReference type="AlphaFoldDB" id="A0AAW3EQE7"/>
<evidence type="ECO:0000313" key="2">
    <source>
        <dbReference type="Proteomes" id="UP000029590"/>
    </source>
</evidence>
<accession>A0AAW3EQE7</accession>
<evidence type="ECO:0000313" key="1">
    <source>
        <dbReference type="EMBL" id="KGC09219.1"/>
    </source>
</evidence>
<dbReference type="RefSeq" id="WP_036052584.1">
    <property type="nucleotide sequence ID" value="NZ_CADEXR010000101.1"/>
</dbReference>
<protein>
    <recommendedName>
        <fullName evidence="3">DUF2750 domain-containing protein</fullName>
    </recommendedName>
</protein>
<name>A0AAW3EQE7_BURGA</name>
<evidence type="ECO:0008006" key="3">
    <source>
        <dbReference type="Google" id="ProtNLM"/>
    </source>
</evidence>
<comment type="caution">
    <text evidence="1">The sequence shown here is derived from an EMBL/GenBank/DDBJ whole genome shotgun (WGS) entry which is preliminary data.</text>
</comment>
<dbReference type="InterPro" id="IPR021284">
    <property type="entry name" value="DUF2750"/>
</dbReference>
<organism evidence="1 2">
    <name type="scientific">Burkholderia gladioli</name>
    <name type="common">Pseudomonas marginata</name>
    <name type="synonym">Phytomonas marginata</name>
    <dbReference type="NCBI Taxonomy" id="28095"/>
    <lineage>
        <taxon>Bacteria</taxon>
        <taxon>Pseudomonadati</taxon>
        <taxon>Pseudomonadota</taxon>
        <taxon>Betaproteobacteria</taxon>
        <taxon>Burkholderiales</taxon>
        <taxon>Burkholderiaceae</taxon>
        <taxon>Burkholderia</taxon>
    </lineage>
</organism>
<reference evidence="1 2" key="1">
    <citation type="submission" date="2014-04" db="EMBL/GenBank/DDBJ databases">
        <authorList>
            <person name="Bishop-Lilly K.A."/>
            <person name="Broomall S.M."/>
            <person name="Chain P.S."/>
            <person name="Chertkov O."/>
            <person name="Coyne S.R."/>
            <person name="Daligault H.E."/>
            <person name="Davenport K.W."/>
            <person name="Erkkila T."/>
            <person name="Frey K.G."/>
            <person name="Gibbons H.S."/>
            <person name="Gu W."/>
            <person name="Jaissle J."/>
            <person name="Johnson S.L."/>
            <person name="Koroleva G.I."/>
            <person name="Ladner J.T."/>
            <person name="Lo C.-C."/>
            <person name="Minogue T.D."/>
            <person name="Munk C."/>
            <person name="Palacios G.F."/>
            <person name="Redden C.L."/>
            <person name="Rosenzweig C.N."/>
            <person name="Scholz M.B."/>
            <person name="Teshima H."/>
            <person name="Xu Y."/>
        </authorList>
    </citation>
    <scope>NUCLEOTIDE SEQUENCE [LARGE SCALE GENOMIC DNA]</scope>
    <source>
        <strain evidence="2">gladioli</strain>
    </source>
</reference>